<dbReference type="AlphaFoldDB" id="A0A1U7NJ27"/>
<organism evidence="1 2">
    <name type="scientific">Ileibacterium valens</name>
    <dbReference type="NCBI Taxonomy" id="1862668"/>
    <lineage>
        <taxon>Bacteria</taxon>
        <taxon>Bacillati</taxon>
        <taxon>Bacillota</taxon>
        <taxon>Erysipelotrichia</taxon>
        <taxon>Erysipelotrichales</taxon>
        <taxon>Erysipelotrichaceae</taxon>
        <taxon>Ileibacterium</taxon>
    </lineage>
</organism>
<name>A0A1U7NJ27_9FIRM</name>
<comment type="caution">
    <text evidence="1">The sequence shown here is derived from an EMBL/GenBank/DDBJ whole genome shotgun (WGS) entry which is preliminary data.</text>
</comment>
<proteinExistence type="predicted"/>
<gene>
    <name evidence="1" type="ORF">BO222_00835</name>
</gene>
<dbReference type="RefSeq" id="WP_075817530.1">
    <property type="nucleotide sequence ID" value="NZ_CATATF010000061.1"/>
</dbReference>
<dbReference type="SUPFAM" id="SSF55729">
    <property type="entry name" value="Acyl-CoA N-acyltransferases (Nat)"/>
    <property type="match status" value="1"/>
</dbReference>
<sequence>MPRSGQAKVIQVILSECISKEQEVYQFLQSCVNPLTPSQAQAFMDYSFNPESMFCYVLNNEFQALLQTYRRTLIFSGRKTSVYIIARGFYKKGCKSKLDELIEAAIATASKSSLFILADTREPSLYRRLGFGKVSTQVESEMIEVYSLQTDSQKVRLWDREEDLYPLYLQFMSFFDGSIRLSEQEFMDCLEARSDFGDKIYICGEPGNVKAMAIASPHPEGILLSTLIYSDPGGLLELLRYFDSLYDVVRLRYSKAENLDALADLEVFPQSSLMMKICDLAALNRWQNTNAETFEDVFKQLQAPQWNYLY</sequence>
<accession>A0A1U7NJ27</accession>
<dbReference type="InterPro" id="IPR016181">
    <property type="entry name" value="Acyl_CoA_acyltransferase"/>
</dbReference>
<evidence type="ECO:0000313" key="1">
    <source>
        <dbReference type="EMBL" id="OLU42966.1"/>
    </source>
</evidence>
<dbReference type="EMBL" id="MPJW01000030">
    <property type="protein sequence ID" value="OLU42966.1"/>
    <property type="molecule type" value="Genomic_DNA"/>
</dbReference>
<evidence type="ECO:0000313" key="2">
    <source>
        <dbReference type="Proteomes" id="UP000186341"/>
    </source>
</evidence>
<protein>
    <submittedName>
        <fullName evidence="1">Uncharacterized protein</fullName>
    </submittedName>
</protein>
<reference evidence="1 2" key="1">
    <citation type="submission" date="2016-11" db="EMBL/GenBank/DDBJ databases">
        <title>Description of two novel members of the family Erysipelotrichaceae: Ileibacterium lipovorans gen. nov., sp. nov. and Dubosiella newyorkensis, gen. nov., sp. nov.</title>
        <authorList>
            <person name="Cox L.M."/>
            <person name="Sohn J."/>
            <person name="Tyrrell K.L."/>
            <person name="Citron D.M."/>
            <person name="Lawson P.A."/>
            <person name="Patel N.B."/>
            <person name="Iizumi T."/>
            <person name="Perez-Perez G.I."/>
            <person name="Goldstein E.J."/>
            <person name="Blaser M.J."/>
        </authorList>
    </citation>
    <scope>NUCLEOTIDE SEQUENCE [LARGE SCALE GENOMIC DNA]</scope>
    <source>
        <strain evidence="1 2">NYU-BL-A3</strain>
    </source>
</reference>
<keyword evidence="2" id="KW-1185">Reference proteome</keyword>
<dbReference type="Proteomes" id="UP000186341">
    <property type="component" value="Unassembled WGS sequence"/>
</dbReference>